<dbReference type="CDD" id="cd00038">
    <property type="entry name" value="CAP_ED"/>
    <property type="match status" value="1"/>
</dbReference>
<name>A0ABD3CJ20_9LAMI</name>
<evidence type="ECO:0000256" key="7">
    <source>
        <dbReference type="ARBA" id="ARBA00023136"/>
    </source>
</evidence>
<dbReference type="Pfam" id="PF00520">
    <property type="entry name" value="Ion_trans"/>
    <property type="match status" value="1"/>
</dbReference>
<evidence type="ECO:0000259" key="12">
    <source>
        <dbReference type="PROSITE" id="PS50042"/>
    </source>
</evidence>
<evidence type="ECO:0000256" key="4">
    <source>
        <dbReference type="ARBA" id="ARBA00022692"/>
    </source>
</evidence>
<keyword evidence="7 11" id="KW-0472">Membrane</keyword>
<gene>
    <name evidence="13" type="primary">CNGC20_3</name>
    <name evidence="13" type="ORF">CASFOL_027992</name>
</gene>
<dbReference type="GO" id="GO:0016020">
    <property type="term" value="C:membrane"/>
    <property type="evidence" value="ECO:0007669"/>
    <property type="project" value="UniProtKB-SubCell"/>
</dbReference>
<evidence type="ECO:0000256" key="3">
    <source>
        <dbReference type="ARBA" id="ARBA00022448"/>
    </source>
</evidence>
<dbReference type="Proteomes" id="UP001632038">
    <property type="component" value="Unassembled WGS sequence"/>
</dbReference>
<proteinExistence type="inferred from homology"/>
<evidence type="ECO:0000313" key="14">
    <source>
        <dbReference type="Proteomes" id="UP001632038"/>
    </source>
</evidence>
<protein>
    <submittedName>
        <fullName evidence="13">Cyclic nucleotide-gated ion channel 20, chloroplastic</fullName>
    </submittedName>
</protein>
<keyword evidence="14" id="KW-1185">Reference proteome</keyword>
<feature type="transmembrane region" description="Helical" evidence="11">
    <location>
        <begin position="281"/>
        <end position="306"/>
    </location>
</feature>
<dbReference type="InterPro" id="IPR014710">
    <property type="entry name" value="RmlC-like_jellyroll"/>
</dbReference>
<keyword evidence="5 11" id="KW-1133">Transmembrane helix</keyword>
<evidence type="ECO:0000256" key="1">
    <source>
        <dbReference type="ARBA" id="ARBA00004141"/>
    </source>
</evidence>
<accession>A0ABD3CJ20</accession>
<dbReference type="GO" id="GO:0034220">
    <property type="term" value="P:monoatomic ion transmembrane transport"/>
    <property type="evidence" value="ECO:0007669"/>
    <property type="project" value="UniProtKB-KW"/>
</dbReference>
<dbReference type="Gene3D" id="1.10.287.70">
    <property type="match status" value="1"/>
</dbReference>
<reference evidence="14" key="1">
    <citation type="journal article" date="2024" name="IScience">
        <title>Strigolactones Initiate the Formation of Haustorium-like Structures in Castilleja.</title>
        <authorList>
            <person name="Buerger M."/>
            <person name="Peterson D."/>
            <person name="Chory J."/>
        </authorList>
    </citation>
    <scope>NUCLEOTIDE SEQUENCE [LARGE SCALE GENOMIC DNA]</scope>
</reference>
<comment type="caution">
    <text evidence="13">The sequence shown here is derived from an EMBL/GenBank/DDBJ whole genome shotgun (WGS) entry which is preliminary data.</text>
</comment>
<feature type="transmembrane region" description="Helical" evidence="11">
    <location>
        <begin position="224"/>
        <end position="247"/>
    </location>
</feature>
<evidence type="ECO:0000256" key="11">
    <source>
        <dbReference type="SAM" id="Phobius"/>
    </source>
</evidence>
<feature type="transmembrane region" description="Helical" evidence="11">
    <location>
        <begin position="356"/>
        <end position="377"/>
    </location>
</feature>
<keyword evidence="8" id="KW-1071">Ligand-gated ion channel</keyword>
<evidence type="ECO:0000256" key="8">
    <source>
        <dbReference type="ARBA" id="ARBA00023286"/>
    </source>
</evidence>
<comment type="similarity">
    <text evidence="2">Belongs to the cyclic nucleotide-gated cation channel (TC 1.A.1.5) family.</text>
</comment>
<dbReference type="PANTHER" id="PTHR45651:SF11">
    <property type="entry name" value="CYCLIC NUCLEOTIDE-GATED ION CHANNEL 20, CHLOROPLASTIC-RELATED"/>
    <property type="match status" value="1"/>
</dbReference>
<feature type="transmembrane region" description="Helical" evidence="11">
    <location>
        <begin position="480"/>
        <end position="503"/>
    </location>
</feature>
<dbReference type="AlphaFoldDB" id="A0ABD3CJ20"/>
<dbReference type="InterPro" id="IPR000595">
    <property type="entry name" value="cNMP-bd_dom"/>
</dbReference>
<feature type="transmembrane region" description="Helical" evidence="11">
    <location>
        <begin position="196"/>
        <end position="217"/>
    </location>
</feature>
<evidence type="ECO:0000256" key="2">
    <source>
        <dbReference type="ARBA" id="ARBA00010486"/>
    </source>
</evidence>
<dbReference type="SUPFAM" id="SSF51206">
    <property type="entry name" value="cAMP-binding domain-like"/>
    <property type="match status" value="1"/>
</dbReference>
<keyword evidence="3" id="KW-0813">Transport</keyword>
<dbReference type="EMBL" id="JAVIJP010000036">
    <property type="protein sequence ID" value="KAL3628946.1"/>
    <property type="molecule type" value="Genomic_DNA"/>
</dbReference>
<dbReference type="Gene3D" id="1.10.287.630">
    <property type="entry name" value="Helix hairpin bin"/>
    <property type="match status" value="1"/>
</dbReference>
<feature type="domain" description="Cyclic nucleotide-binding" evidence="12">
    <location>
        <begin position="588"/>
        <end position="656"/>
    </location>
</feature>
<comment type="subcellular location">
    <subcellularLocation>
        <location evidence="1">Membrane</location>
        <topology evidence="1">Multi-pass membrane protein</topology>
    </subcellularLocation>
</comment>
<keyword evidence="6" id="KW-0406">Ion transport</keyword>
<evidence type="ECO:0000256" key="6">
    <source>
        <dbReference type="ARBA" id="ARBA00023065"/>
    </source>
</evidence>
<evidence type="ECO:0000313" key="13">
    <source>
        <dbReference type="EMBL" id="KAL3628946.1"/>
    </source>
</evidence>
<keyword evidence="9" id="KW-0407">Ion channel</keyword>
<dbReference type="PROSITE" id="PS50042">
    <property type="entry name" value="CNMP_BINDING_3"/>
    <property type="match status" value="1"/>
</dbReference>
<evidence type="ECO:0000256" key="10">
    <source>
        <dbReference type="SAM" id="MobiDB-lite"/>
    </source>
</evidence>
<dbReference type="PANTHER" id="PTHR45651">
    <property type="entry name" value="CYCLIC NUCLEOTIDE-GATED ION CHANNEL 15-RELATED-RELATED"/>
    <property type="match status" value="1"/>
</dbReference>
<dbReference type="Gene3D" id="2.60.120.10">
    <property type="entry name" value="Jelly Rolls"/>
    <property type="match status" value="1"/>
</dbReference>
<evidence type="ECO:0000256" key="5">
    <source>
        <dbReference type="ARBA" id="ARBA00022989"/>
    </source>
</evidence>
<evidence type="ECO:0000256" key="9">
    <source>
        <dbReference type="ARBA" id="ARBA00023303"/>
    </source>
</evidence>
<feature type="region of interest" description="Disordered" evidence="10">
    <location>
        <begin position="1"/>
        <end position="27"/>
    </location>
</feature>
<dbReference type="InterPro" id="IPR005821">
    <property type="entry name" value="Ion_trans_dom"/>
</dbReference>
<keyword evidence="4 11" id="KW-0812">Transmembrane</keyword>
<dbReference type="InterPro" id="IPR018490">
    <property type="entry name" value="cNMP-bd_dom_sf"/>
</dbReference>
<organism evidence="13 14">
    <name type="scientific">Castilleja foliolosa</name>
    <dbReference type="NCBI Taxonomy" id="1961234"/>
    <lineage>
        <taxon>Eukaryota</taxon>
        <taxon>Viridiplantae</taxon>
        <taxon>Streptophyta</taxon>
        <taxon>Embryophyta</taxon>
        <taxon>Tracheophyta</taxon>
        <taxon>Spermatophyta</taxon>
        <taxon>Magnoliopsida</taxon>
        <taxon>eudicotyledons</taxon>
        <taxon>Gunneridae</taxon>
        <taxon>Pentapetalae</taxon>
        <taxon>asterids</taxon>
        <taxon>lamiids</taxon>
        <taxon>Lamiales</taxon>
        <taxon>Orobanchaceae</taxon>
        <taxon>Pedicularideae</taxon>
        <taxon>Castillejinae</taxon>
        <taxon>Castilleja</taxon>
    </lineage>
</organism>
<dbReference type="SUPFAM" id="SSF81324">
    <property type="entry name" value="Voltage-gated potassium channels"/>
    <property type="match status" value="1"/>
</dbReference>
<sequence>MDVFEKDKTPMLSPTNIKSDEPIDSTSRKFSTRMRSASMFVPSNSFDPYEQYNDPMGPTGLVQMSGPLYITRNSEAIFQLPELALTEQRATEPRLELYPSFESTDYNTYEGKHENLLKSGPLGMCSDPYCTTCPTYHNVKGLRKHSRTSEVLDAKVHNIISGDAKGYAKRMCSFLQPFIPGVMNPHAKIVQQWNKFFVIACLFAVFLDPLFFFLLSVQKDHKCIVLNWPMMMTVVVLRSMTDFIYLLNILLQFKLAYVAPESRVMGAGDLVDDPKKIARHYLFGCFILDLFVVLPLPQIIVLVILRGSMGSGANIAKNLLRAAILFQYVPRLYRFLPLLAGQSPTGLVFESAWANFVINLLMFVLASHVVGSCWYLFGLQRVNQCLQDACSVSHIRRCIEFIDCGHGDDFSNFRNDPTWGQWQNNINASACFEQDGFAYGIYENAIGLTTNQNLVTRYVYSLFWGFQQISTLAGNQVPSYFVWEVLFTMAIIGVGLLLFALLIGNMQNFLQSLGRRRLEMSLRRRDVEQWMRHRRLPEGLRRLVREAERFNWAATRGVNEEILMENLPEDLQINIRRHLFKFVKKVRIFQVLDEPIIDAICERLRTKTYIKGSKILYRGGLVDKMIFIIRGKMESNGDDLIFLPLSEGDVCGEELLTWCLEHTSVNQDGRQIRIPGHRLLSNRVVQCSTNVEAFVLRAADLEEVTSLFARFLRSPRVQGAIRYESPYWRGLAARRIQVAWRYRKKRLSRKYPSHIVINIRVSISAVKTPAVCAAIIRGLGARFMSSGRSQQKLLKNR</sequence>